<reference evidence="7" key="1">
    <citation type="journal article" date="2020" name="Stud. Mycol.">
        <title>101 Dothideomycetes genomes: a test case for predicting lifestyles and emergence of pathogens.</title>
        <authorList>
            <person name="Haridas S."/>
            <person name="Albert R."/>
            <person name="Binder M."/>
            <person name="Bloem J."/>
            <person name="Labutti K."/>
            <person name="Salamov A."/>
            <person name="Andreopoulos B."/>
            <person name="Baker S."/>
            <person name="Barry K."/>
            <person name="Bills G."/>
            <person name="Bluhm B."/>
            <person name="Cannon C."/>
            <person name="Castanera R."/>
            <person name="Culley D."/>
            <person name="Daum C."/>
            <person name="Ezra D."/>
            <person name="Gonzalez J."/>
            <person name="Henrissat B."/>
            <person name="Kuo A."/>
            <person name="Liang C."/>
            <person name="Lipzen A."/>
            <person name="Lutzoni F."/>
            <person name="Magnuson J."/>
            <person name="Mondo S."/>
            <person name="Nolan M."/>
            <person name="Ohm R."/>
            <person name="Pangilinan J."/>
            <person name="Park H.-J."/>
            <person name="Ramirez L."/>
            <person name="Alfaro M."/>
            <person name="Sun H."/>
            <person name="Tritt A."/>
            <person name="Yoshinaga Y."/>
            <person name="Zwiers L.-H."/>
            <person name="Turgeon B."/>
            <person name="Goodwin S."/>
            <person name="Spatafora J."/>
            <person name="Crous P."/>
            <person name="Grigoriev I."/>
        </authorList>
    </citation>
    <scope>NUCLEOTIDE SEQUENCE</scope>
    <source>
        <strain evidence="7">CBS 161.51</strain>
    </source>
</reference>
<keyword evidence="4 5" id="KW-0472">Membrane</keyword>
<dbReference type="PROSITE" id="PS50850">
    <property type="entry name" value="MFS"/>
    <property type="match status" value="1"/>
</dbReference>
<feature type="transmembrane region" description="Helical" evidence="5">
    <location>
        <begin position="297"/>
        <end position="320"/>
    </location>
</feature>
<dbReference type="AlphaFoldDB" id="A0A6A5SMY0"/>
<dbReference type="SUPFAM" id="SSF103473">
    <property type="entry name" value="MFS general substrate transporter"/>
    <property type="match status" value="1"/>
</dbReference>
<keyword evidence="3 5" id="KW-1133">Transmembrane helix</keyword>
<gene>
    <name evidence="7" type="ORF">EJ02DRAFT_504484</name>
</gene>
<feature type="transmembrane region" description="Helical" evidence="5">
    <location>
        <begin position="525"/>
        <end position="545"/>
    </location>
</feature>
<dbReference type="PANTHER" id="PTHR42718:SF27">
    <property type="entry name" value="TRANSPORTER, PUTATIVE-RELATED"/>
    <property type="match status" value="1"/>
</dbReference>
<feature type="domain" description="Major facilitator superfamily (MFS) profile" evidence="6">
    <location>
        <begin position="71"/>
        <end position="549"/>
    </location>
</feature>
<keyword evidence="8" id="KW-1185">Reference proteome</keyword>
<dbReference type="Pfam" id="PF07690">
    <property type="entry name" value="MFS_1"/>
    <property type="match status" value="1"/>
</dbReference>
<accession>A0A6A5SMY0</accession>
<sequence length="556" mass="59105">MTSTLTTDVMELQPLPVVAFPNSSGSKDTFEPFNRLSENREAINPPNVPKNASATTSPEVFPLSKLQLAMTILQPSLVNFFGSFTSGIITVGLPIIASSISLQRSLYLWPSSVYSLTSGAALLIAGSVADIIGARLVEVCGIFLLGIFVLACGFSQTGTQLIVFRALQGIALAMHIPASVSIIASAVPSGRARNIGFGCLGLTQPLGFSFGMVVSGIMIERVGWRSGFYLSGTAILAAAAASWLTLPKMKAEVEGLTIGDLLKKLWKEVDWVGGTIAGSGLALLSYVFAMVSADLSIIRSATTASLLAVSLVLLIAFPLWMRYRERQGQSALVPNSLWKNLPFASICALVALSYGAMNSMEIFSSLFFQEVQNHSMLTASLHLLPNLMVGVCINLSVGIFVDRLPAGWLVVGSSLLCAVAPLMMALVNPNWKYYYLELWAQMLAPLGTNVLFTVGLIIVSDNFPERTQALAGAVFSTAAQFGTSLGVGVCQVVALGVMGPDVSPSVDPNSTTSEGAREMLRGYRAGFWTMFALMVCSVLIAIVGLRRTGKVGMKKD</sequence>
<protein>
    <submittedName>
        <fullName evidence="7">MFS general substrate transporter</fullName>
    </submittedName>
</protein>
<evidence type="ECO:0000313" key="7">
    <source>
        <dbReference type="EMBL" id="KAF1939926.1"/>
    </source>
</evidence>
<dbReference type="EMBL" id="ML976072">
    <property type="protein sequence ID" value="KAF1939926.1"/>
    <property type="molecule type" value="Genomic_DNA"/>
</dbReference>
<name>A0A6A5SMY0_9PLEO</name>
<dbReference type="OrthoDB" id="2130629at2759"/>
<dbReference type="InterPro" id="IPR011701">
    <property type="entry name" value="MFS"/>
</dbReference>
<feature type="transmembrane region" description="Helical" evidence="5">
    <location>
        <begin position="471"/>
        <end position="498"/>
    </location>
</feature>
<feature type="transmembrane region" description="Helical" evidence="5">
    <location>
        <begin position="439"/>
        <end position="459"/>
    </location>
</feature>
<feature type="transmembrane region" description="Helical" evidence="5">
    <location>
        <begin position="106"/>
        <end position="129"/>
    </location>
</feature>
<dbReference type="Proteomes" id="UP000800038">
    <property type="component" value="Unassembled WGS sequence"/>
</dbReference>
<feature type="transmembrane region" description="Helical" evidence="5">
    <location>
        <begin position="162"/>
        <end position="183"/>
    </location>
</feature>
<evidence type="ECO:0000256" key="1">
    <source>
        <dbReference type="ARBA" id="ARBA00004141"/>
    </source>
</evidence>
<dbReference type="InterPro" id="IPR036259">
    <property type="entry name" value="MFS_trans_sf"/>
</dbReference>
<comment type="subcellular location">
    <subcellularLocation>
        <location evidence="1">Membrane</location>
        <topology evidence="1">Multi-pass membrane protein</topology>
    </subcellularLocation>
</comment>
<evidence type="ECO:0000256" key="3">
    <source>
        <dbReference type="ARBA" id="ARBA00022989"/>
    </source>
</evidence>
<proteinExistence type="predicted"/>
<feature type="transmembrane region" description="Helical" evidence="5">
    <location>
        <begin position="383"/>
        <end position="401"/>
    </location>
</feature>
<evidence type="ECO:0000313" key="8">
    <source>
        <dbReference type="Proteomes" id="UP000800038"/>
    </source>
</evidence>
<evidence type="ECO:0000259" key="6">
    <source>
        <dbReference type="PROSITE" id="PS50850"/>
    </source>
</evidence>
<dbReference type="PANTHER" id="PTHR42718">
    <property type="entry name" value="MAJOR FACILITATOR SUPERFAMILY MULTIDRUG TRANSPORTER MFSC"/>
    <property type="match status" value="1"/>
</dbReference>
<feature type="transmembrane region" description="Helical" evidence="5">
    <location>
        <begin position="226"/>
        <end position="246"/>
    </location>
</feature>
<evidence type="ECO:0000256" key="4">
    <source>
        <dbReference type="ARBA" id="ARBA00023136"/>
    </source>
</evidence>
<keyword evidence="2 5" id="KW-0812">Transmembrane</keyword>
<dbReference type="GO" id="GO:0016020">
    <property type="term" value="C:membrane"/>
    <property type="evidence" value="ECO:0007669"/>
    <property type="project" value="UniProtKB-SubCell"/>
</dbReference>
<dbReference type="InterPro" id="IPR020846">
    <property type="entry name" value="MFS_dom"/>
</dbReference>
<organism evidence="7 8">
    <name type="scientific">Clathrospora elynae</name>
    <dbReference type="NCBI Taxonomy" id="706981"/>
    <lineage>
        <taxon>Eukaryota</taxon>
        <taxon>Fungi</taxon>
        <taxon>Dikarya</taxon>
        <taxon>Ascomycota</taxon>
        <taxon>Pezizomycotina</taxon>
        <taxon>Dothideomycetes</taxon>
        <taxon>Pleosporomycetidae</taxon>
        <taxon>Pleosporales</taxon>
        <taxon>Diademaceae</taxon>
        <taxon>Clathrospora</taxon>
    </lineage>
</organism>
<feature type="transmembrane region" description="Helical" evidence="5">
    <location>
        <begin position="136"/>
        <end position="156"/>
    </location>
</feature>
<feature type="transmembrane region" description="Helical" evidence="5">
    <location>
        <begin position="341"/>
        <end position="363"/>
    </location>
</feature>
<feature type="transmembrane region" description="Helical" evidence="5">
    <location>
        <begin position="195"/>
        <end position="214"/>
    </location>
</feature>
<feature type="transmembrane region" description="Helical" evidence="5">
    <location>
        <begin position="271"/>
        <end position="291"/>
    </location>
</feature>
<evidence type="ECO:0000256" key="2">
    <source>
        <dbReference type="ARBA" id="ARBA00022692"/>
    </source>
</evidence>
<feature type="transmembrane region" description="Helical" evidence="5">
    <location>
        <begin position="77"/>
        <end position="100"/>
    </location>
</feature>
<dbReference type="GO" id="GO:0022857">
    <property type="term" value="F:transmembrane transporter activity"/>
    <property type="evidence" value="ECO:0007669"/>
    <property type="project" value="InterPro"/>
</dbReference>
<feature type="transmembrane region" description="Helical" evidence="5">
    <location>
        <begin position="408"/>
        <end position="427"/>
    </location>
</feature>
<evidence type="ECO:0000256" key="5">
    <source>
        <dbReference type="SAM" id="Phobius"/>
    </source>
</evidence>
<dbReference type="Gene3D" id="1.20.1250.20">
    <property type="entry name" value="MFS general substrate transporter like domains"/>
    <property type="match status" value="2"/>
</dbReference>